<reference evidence="4" key="1">
    <citation type="journal article" date="2019" name="Int. J. Syst. Evol. Microbiol.">
        <title>The Global Catalogue of Microorganisms (GCM) 10K type strain sequencing project: providing services to taxonomists for standard genome sequencing and annotation.</title>
        <authorList>
            <consortium name="The Broad Institute Genomics Platform"/>
            <consortium name="The Broad Institute Genome Sequencing Center for Infectious Disease"/>
            <person name="Wu L."/>
            <person name="Ma J."/>
        </authorList>
    </citation>
    <scope>NUCLEOTIDE SEQUENCE [LARGE SCALE GENOMIC DNA]</scope>
    <source>
        <strain evidence="4">NBRC 111756</strain>
    </source>
</reference>
<keyword evidence="1" id="KW-0175">Coiled coil</keyword>
<dbReference type="PANTHER" id="PTHR32309">
    <property type="entry name" value="TYROSINE-PROTEIN KINASE"/>
    <property type="match status" value="1"/>
</dbReference>
<dbReference type="Proteomes" id="UP001596422">
    <property type="component" value="Unassembled WGS sequence"/>
</dbReference>
<accession>A0ABW1ZUE7</accession>
<keyword evidence="2" id="KW-0812">Transmembrane</keyword>
<keyword evidence="2" id="KW-0472">Membrane</keyword>
<evidence type="ECO:0000313" key="4">
    <source>
        <dbReference type="Proteomes" id="UP001596422"/>
    </source>
</evidence>
<feature type="transmembrane region" description="Helical" evidence="2">
    <location>
        <begin position="333"/>
        <end position="357"/>
    </location>
</feature>
<organism evidence="3 4">
    <name type="scientific">Marinobacterium aestuariivivens</name>
    <dbReference type="NCBI Taxonomy" id="1698799"/>
    <lineage>
        <taxon>Bacteria</taxon>
        <taxon>Pseudomonadati</taxon>
        <taxon>Pseudomonadota</taxon>
        <taxon>Gammaproteobacteria</taxon>
        <taxon>Oceanospirillales</taxon>
        <taxon>Oceanospirillaceae</taxon>
        <taxon>Marinobacterium</taxon>
    </lineage>
</organism>
<dbReference type="PANTHER" id="PTHR32309:SF13">
    <property type="entry name" value="FERRIC ENTEROBACTIN TRANSPORT PROTEIN FEPE"/>
    <property type="match status" value="1"/>
</dbReference>
<gene>
    <name evidence="3" type="ORF">ACFQDL_02555</name>
</gene>
<comment type="caution">
    <text evidence="3">The sequence shown here is derived from an EMBL/GenBank/DDBJ whole genome shotgun (WGS) entry which is preliminary data.</text>
</comment>
<sequence>MKHLVQRYPYWLFCLVSIAAVTLYWSVWASDRYVSESNVVLESPQIAPPTLSFSSLLSGAAGGSGDMLLLRDYLLSVDMLRKVDAELDFRQHYSSSDIDVFSRLMEEDAPIEEVHEYYLKRIAVELDDYAQVLRIRVEAFSPGMAHAIASLLLSEGEAHMNAMGQRLAEEQVRFLEKQVSQLSGRFSEARQALLDYQNANGLVSPTGTVESLNAVVANLEAQLANLKAKRTALASYQSARSPEVLKVAREIQALNNQISLERARMAQQSGGALNTVSSEYQTLELKAQFAQQSYSGALAALENTRIEAARKLKQVSVLQSPTLPEYSIEPRRLYNIIVFAIIALFLGLIFQMLVLIVKDHRD</sequence>
<evidence type="ECO:0000256" key="1">
    <source>
        <dbReference type="SAM" id="Coils"/>
    </source>
</evidence>
<protein>
    <submittedName>
        <fullName evidence="3">Chain-length determining protein</fullName>
    </submittedName>
</protein>
<keyword evidence="2" id="KW-1133">Transmembrane helix</keyword>
<dbReference type="InterPro" id="IPR050445">
    <property type="entry name" value="Bact_polysacc_biosynth/exp"/>
</dbReference>
<name>A0ABW1ZUE7_9GAMM</name>
<evidence type="ECO:0000256" key="2">
    <source>
        <dbReference type="SAM" id="Phobius"/>
    </source>
</evidence>
<dbReference type="RefSeq" id="WP_379907680.1">
    <property type="nucleotide sequence ID" value="NZ_JBHSWE010000001.1"/>
</dbReference>
<feature type="coiled-coil region" evidence="1">
    <location>
        <begin position="165"/>
        <end position="236"/>
    </location>
</feature>
<dbReference type="EMBL" id="JBHSWE010000001">
    <property type="protein sequence ID" value="MFC6669114.1"/>
    <property type="molecule type" value="Genomic_DNA"/>
</dbReference>
<keyword evidence="4" id="KW-1185">Reference proteome</keyword>
<proteinExistence type="predicted"/>
<evidence type="ECO:0000313" key="3">
    <source>
        <dbReference type="EMBL" id="MFC6669114.1"/>
    </source>
</evidence>